<evidence type="ECO:0000259" key="2">
    <source>
        <dbReference type="Pfam" id="PF13191"/>
    </source>
</evidence>
<keyword evidence="4" id="KW-1185">Reference proteome</keyword>
<dbReference type="AlphaFoldDB" id="A0A0N9N2E6"/>
<gene>
    <name evidence="3" type="ORF">ACH46_07560</name>
</gene>
<reference evidence="3 4" key="2">
    <citation type="journal article" date="2017" name="Int. J. Syst. Evol. Microbiol.">
        <title>Gordonia phthalatica sp. nov., a di-n-butyl phthalate-degrading bacterium isolated from activated sludge.</title>
        <authorList>
            <person name="Jin D."/>
            <person name="Kong X."/>
            <person name="Jia M."/>
            <person name="Yu X."/>
            <person name="Wang X."/>
            <person name="Zhuang X."/>
            <person name="Deng Y."/>
            <person name="Bai Z."/>
        </authorList>
    </citation>
    <scope>NUCLEOTIDE SEQUENCE [LARGE SCALE GENOMIC DNA]</scope>
    <source>
        <strain evidence="3 4">QH-11</strain>
    </source>
</reference>
<dbReference type="STRING" id="1136941.ACH46_07560"/>
<dbReference type="Proteomes" id="UP000063789">
    <property type="component" value="Chromosome"/>
</dbReference>
<name>A0A0N9N2E6_9ACTN</name>
<dbReference type="PATRIC" id="fig|1136941.3.peg.1545"/>
<dbReference type="KEGG" id="goq:ACH46_07560"/>
<sequence>MRPESTEHTNSPFRPGYSRPPLIFGGHQDEIEEFTEVFQHYDFGENQSVLISGLRGAGKTSMLSRLQDIAETHGWLTIRDDASKGLMDRVVGSTIPTIVNSLSDSEQTRLKSLSILNVGIELEIADRSRTVAPSLRSDLVAISQATDNRGILILIDEVHSSKVRLRELSRFALEISHAMSTGANIMVAFAGVKVDLDQLMEQPHMTFLRRSREVDFRRLSIGETRRVLRETTQVGGRTLAPDAETHLVKISQGYPYLVQLAGDYAWRNNPTSDTISLVDAKVAQGKAKKAIESRVIKKVYDDLSEMDQEFLRAMAPDDGRTKISSIVSRMEKSDQYVQVYKQRLLDSGYVESTSHGYVEFSLPYLRDYVRSTMEPHPAESSGLSEWRAFPPPAP</sequence>
<accession>A0A0N9N2E6</accession>
<feature type="region of interest" description="Disordered" evidence="1">
    <location>
        <begin position="374"/>
        <end position="394"/>
    </location>
</feature>
<feature type="domain" description="Orc1-like AAA ATPase" evidence="2">
    <location>
        <begin position="28"/>
        <end position="171"/>
    </location>
</feature>
<evidence type="ECO:0000256" key="1">
    <source>
        <dbReference type="SAM" id="MobiDB-lite"/>
    </source>
</evidence>
<dbReference type="PANTHER" id="PTHR34301:SF8">
    <property type="entry name" value="ATPASE DOMAIN-CONTAINING PROTEIN"/>
    <property type="match status" value="1"/>
</dbReference>
<reference evidence="4" key="1">
    <citation type="submission" date="2015-06" db="EMBL/GenBank/DDBJ databases">
        <title>Complete genome sequence and metabolic analysis of phthalate degradation pathway in Gordonia sp. QH-11.</title>
        <authorList>
            <person name="Jin D."/>
            <person name="Kong X."/>
            <person name="Bai Z."/>
        </authorList>
    </citation>
    <scope>NUCLEOTIDE SEQUENCE [LARGE SCALE GENOMIC DNA]</scope>
    <source>
        <strain evidence="4">QH-11</strain>
    </source>
</reference>
<dbReference type="Pfam" id="PF13191">
    <property type="entry name" value="AAA_16"/>
    <property type="match status" value="1"/>
</dbReference>
<dbReference type="Gene3D" id="3.40.50.300">
    <property type="entry name" value="P-loop containing nucleotide triphosphate hydrolases"/>
    <property type="match status" value="1"/>
</dbReference>
<evidence type="ECO:0000313" key="3">
    <source>
        <dbReference type="EMBL" id="ALG84382.1"/>
    </source>
</evidence>
<organism evidence="3 4">
    <name type="scientific">Gordonia phthalatica</name>
    <dbReference type="NCBI Taxonomy" id="1136941"/>
    <lineage>
        <taxon>Bacteria</taxon>
        <taxon>Bacillati</taxon>
        <taxon>Actinomycetota</taxon>
        <taxon>Actinomycetes</taxon>
        <taxon>Mycobacteriales</taxon>
        <taxon>Gordoniaceae</taxon>
        <taxon>Gordonia</taxon>
    </lineage>
</organism>
<dbReference type="PANTHER" id="PTHR34301">
    <property type="entry name" value="DNA-BINDING PROTEIN-RELATED"/>
    <property type="match status" value="1"/>
</dbReference>
<feature type="region of interest" description="Disordered" evidence="1">
    <location>
        <begin position="1"/>
        <end position="20"/>
    </location>
</feature>
<protein>
    <submittedName>
        <fullName evidence="3">ATPase</fullName>
    </submittedName>
</protein>
<dbReference type="InterPro" id="IPR041664">
    <property type="entry name" value="AAA_16"/>
</dbReference>
<dbReference type="OrthoDB" id="2020141at2"/>
<proteinExistence type="predicted"/>
<evidence type="ECO:0000313" key="4">
    <source>
        <dbReference type="Proteomes" id="UP000063789"/>
    </source>
</evidence>
<dbReference type="InterPro" id="IPR027417">
    <property type="entry name" value="P-loop_NTPase"/>
</dbReference>
<dbReference type="RefSeq" id="WP_062392366.1">
    <property type="nucleotide sequence ID" value="NZ_CP011853.1"/>
</dbReference>
<dbReference type="EMBL" id="CP011853">
    <property type="protein sequence ID" value="ALG84382.1"/>
    <property type="molecule type" value="Genomic_DNA"/>
</dbReference>
<dbReference type="SUPFAM" id="SSF52540">
    <property type="entry name" value="P-loop containing nucleoside triphosphate hydrolases"/>
    <property type="match status" value="1"/>
</dbReference>